<evidence type="ECO:0000313" key="2">
    <source>
        <dbReference type="Proteomes" id="UP001303001"/>
    </source>
</evidence>
<evidence type="ECO:0008006" key="3">
    <source>
        <dbReference type="Google" id="ProtNLM"/>
    </source>
</evidence>
<name>A0ABY9ZZD8_9ACTN</name>
<protein>
    <recommendedName>
        <fullName evidence="3">DUF4352 domain-containing protein</fullName>
    </recommendedName>
</protein>
<reference evidence="1 2" key="1">
    <citation type="submission" date="2023-09" db="EMBL/GenBank/DDBJ databases">
        <title>Micromonospora halotolerans DSM 45598 genome sequence.</title>
        <authorList>
            <person name="Mo P."/>
        </authorList>
    </citation>
    <scope>NUCLEOTIDE SEQUENCE [LARGE SCALE GENOMIC DNA]</scope>
    <source>
        <strain evidence="1 2">DSM 45598</strain>
    </source>
</reference>
<dbReference type="EMBL" id="CP134876">
    <property type="protein sequence ID" value="WNM40493.1"/>
    <property type="molecule type" value="Genomic_DNA"/>
</dbReference>
<sequence length="192" mass="20262">MRTIRTSRFGAVALATAMTVTGCGVFRASDASDDGKATASAGVADLGAVVATRDVQISKGGLFPVRVELYQLRRRDGFVTVNVKLTRTDAGGTDSWQVGDTFQGDTISLTFAGVTMVDRKNRKRHLVARVDPSAAPDGRDARYLASSGLSSVFVKPGQSIWLYATFGAPPADVSAVDVVVPRVPVFENVPLG</sequence>
<evidence type="ECO:0000313" key="1">
    <source>
        <dbReference type="EMBL" id="WNM40493.1"/>
    </source>
</evidence>
<organism evidence="1 2">
    <name type="scientific">Micromonospora halotolerans</name>
    <dbReference type="NCBI Taxonomy" id="709879"/>
    <lineage>
        <taxon>Bacteria</taxon>
        <taxon>Bacillati</taxon>
        <taxon>Actinomycetota</taxon>
        <taxon>Actinomycetes</taxon>
        <taxon>Micromonosporales</taxon>
        <taxon>Micromonosporaceae</taxon>
        <taxon>Micromonospora</taxon>
    </lineage>
</organism>
<gene>
    <name evidence="1" type="ORF">RMN56_03815</name>
</gene>
<dbReference type="RefSeq" id="WP_313722458.1">
    <property type="nucleotide sequence ID" value="NZ_CP134876.1"/>
</dbReference>
<accession>A0ABY9ZZD8</accession>
<keyword evidence="2" id="KW-1185">Reference proteome</keyword>
<dbReference type="Proteomes" id="UP001303001">
    <property type="component" value="Chromosome"/>
</dbReference>
<proteinExistence type="predicted"/>
<dbReference type="PROSITE" id="PS51257">
    <property type="entry name" value="PROKAR_LIPOPROTEIN"/>
    <property type="match status" value="1"/>
</dbReference>